<keyword evidence="1 3" id="KW-0853">WD repeat</keyword>
<gene>
    <name evidence="5" type="ORF">RDB_LOCUS92620</name>
</gene>
<evidence type="ECO:0000256" key="3">
    <source>
        <dbReference type="PROSITE-ProRule" id="PRU00221"/>
    </source>
</evidence>
<dbReference type="SUPFAM" id="SSF50978">
    <property type="entry name" value="WD40 repeat-like"/>
    <property type="match status" value="2"/>
</dbReference>
<sequence length="1583" mass="174067">MSADPPGSPTNREWSRHWITAVEVTPGNNDPNCEFSAKIFVDHELVWTVGLVRFDFIAALGKSRGKPSDFTFPPFTIAEVGKETGEITLLLPKAVWVITVKFLTPAIANQLLPDELEKLNTIEGVHDSLQSDATIKYLFKHALQFGTLVAKALPESTAKASFLIYMKAWELLDQQPQLDDTTLAILRGLTHIRDINDVMSQASNSMVVTAMNLTKETIHGILALLEDVSLYVFNRHAINDLARVPDEETETSNIYDVEAYLVRLESLQKAFHSSWSLAAASLGAVHAGNKTPSDGPELEPDTGTTTTEAAKTDWYEIVDLLRPVNPSGYDSDQACLDGTREVLLNRVLTWSQNRENAETFMWISGQVGMGKTAIATSLCQRLDRVRALACSFFCRRDDPDSNSPLLLINSLICDLAMSCPAYARQVAIAIRANPKLCSAHLSLRYEHLVKRPLQRLRRISMPITLVAVVDGLDECGDYIARGNVLPKLFEMSRLVPWLKVIVTGRPVVELQQYFEASCLHKTTVYLHDYDASTDIRSYIESQITPLAEKEHWPSESIDQLCSMSGSVFLWASLAIRYIKRSRFPALPRLRKVLSKQMSPVTNHLDVLYKSVLETAIDEEDDEIKTAYLQCIGAILAISEREPLTPPDWQYLLLVTGQIDQATLEQMIGSLSPLLIITDGQGIRFHHPSVKDFVTNVARSGQFHIRPDQYEAEPAARCLQVMRRDLKFNICKLETSHRLNSEVPDLKQRIESHIGPALKYACTHWVDHFIASPTQALAEIIKSFMEGPQLMYWIEALSLLDYTDLAISILTKLAALESARLNSWGVIVSCAKDALRFIMSFYDPISTSTPHLYVSALALAPPTCLTASRMRPHFPNTITIAQGGDSDWHPCIKSIVHAESVQTLSLSPDGRNVVVGYSDGSLAIWDKQTGICVAKSLVGHQEMVTCVAYSPDGDLVASSSHDATIRVWDVTNGLQHSHALSGHSGPVHSVAFSPNSSLIASGSSDRTIRLWDPNAAHLIHEPYVGHSSRVTCVAFSSDGIKLVSGSWDKTIRVWSVDIGSCRLTNNPLVIAGHSDLVTCIAFSPDGSKIASGSMDKTIQIWDAKTGAKSELQASPATHSDTITSLAFSPDGKHLASCSLDGAIRLWNASTLAYSQPFGHSSPVNAVAFSSDGCDLVSGSTDMTTRVWEVDACLKPMMMGSLVGHSEWVRSIAITRDGTRIVSACNDKTVRIWDAQTGALVGDPLTGHSNDVYCVAVSPDGTHIVSGGYDTQIKLWDTATHANIQSYQHSSYIWCAAFSPNGAQIAFGAEDNNVYLWDIAGWKMIKQGLQGHSGRAWSVAFSPDGTCLASASAGKTVMLWDIASHSRIGNLYTGHTDQVLSVAFSPCGTQLVSGSSDCTIRVWDRHTGNTIHTLTGHGSYIWAVAFSPDGSCIASGSEDRTIRLWSVNTGQPMGQPFTEHSGIVFSIAFSPDGNYLISGSGDKTIRVRNIATSYPPAEPETELPDAFRWPSNPYEMTSHPEHSGWVIHDHESYVFWLPAQYEQPDKFQCPSLRARPPLFLNYSKFVHGTEWTKVKREPAGNSSQQ</sequence>
<feature type="repeat" description="WD" evidence="3">
    <location>
        <begin position="1022"/>
        <end position="1063"/>
    </location>
</feature>
<dbReference type="InterPro" id="IPR001680">
    <property type="entry name" value="WD40_rpt"/>
</dbReference>
<dbReference type="SMART" id="SM00320">
    <property type="entry name" value="WD40"/>
    <property type="match status" value="14"/>
</dbReference>
<dbReference type="InterPro" id="IPR050349">
    <property type="entry name" value="WD_LIS1/nudF_dynein_reg"/>
</dbReference>
<feature type="repeat" description="WD" evidence="3">
    <location>
        <begin position="979"/>
        <end position="1020"/>
    </location>
</feature>
<dbReference type="EMBL" id="CAJMWV010003093">
    <property type="protein sequence ID" value="CAE6476144.1"/>
    <property type="molecule type" value="Genomic_DNA"/>
</dbReference>
<feature type="repeat" description="WD" evidence="3">
    <location>
        <begin position="1327"/>
        <end position="1368"/>
    </location>
</feature>
<feature type="domain" description="Nephrocystin 3-like N-terminal" evidence="4">
    <location>
        <begin position="339"/>
        <end position="505"/>
    </location>
</feature>
<dbReference type="Pfam" id="PF00400">
    <property type="entry name" value="WD40"/>
    <property type="match status" value="14"/>
</dbReference>
<dbReference type="PANTHER" id="PTHR44129">
    <property type="entry name" value="WD REPEAT-CONTAINING PROTEIN POP1"/>
    <property type="match status" value="1"/>
</dbReference>
<feature type="repeat" description="WD" evidence="3">
    <location>
        <begin position="1412"/>
        <end position="1453"/>
    </location>
</feature>
<evidence type="ECO:0000313" key="6">
    <source>
        <dbReference type="Proteomes" id="UP000663831"/>
    </source>
</evidence>
<dbReference type="PROSITE" id="PS00678">
    <property type="entry name" value="WD_REPEATS_1"/>
    <property type="match status" value="5"/>
</dbReference>
<feature type="repeat" description="WD" evidence="3">
    <location>
        <begin position="1370"/>
        <end position="1411"/>
    </location>
</feature>
<dbReference type="Pfam" id="PF24883">
    <property type="entry name" value="NPHP3_N"/>
    <property type="match status" value="1"/>
</dbReference>
<dbReference type="PROSITE" id="PS50294">
    <property type="entry name" value="WD_REPEATS_REGION"/>
    <property type="match status" value="14"/>
</dbReference>
<feature type="repeat" description="WD" evidence="3">
    <location>
        <begin position="1155"/>
        <end position="1189"/>
    </location>
</feature>
<dbReference type="Gene3D" id="3.40.50.300">
    <property type="entry name" value="P-loop containing nucleotide triphosphate hydrolases"/>
    <property type="match status" value="1"/>
</dbReference>
<dbReference type="CDD" id="cd00200">
    <property type="entry name" value="WD40"/>
    <property type="match status" value="2"/>
</dbReference>
<dbReference type="Gene3D" id="2.130.10.10">
    <property type="entry name" value="YVTN repeat-like/Quinoprotein amine dehydrogenase"/>
    <property type="match status" value="5"/>
</dbReference>
<dbReference type="PROSITE" id="PS50082">
    <property type="entry name" value="WD_REPEATS_2"/>
    <property type="match status" value="14"/>
</dbReference>
<dbReference type="Proteomes" id="UP000663831">
    <property type="component" value="Unassembled WGS sequence"/>
</dbReference>
<evidence type="ECO:0000256" key="1">
    <source>
        <dbReference type="ARBA" id="ARBA00022574"/>
    </source>
</evidence>
<dbReference type="SUPFAM" id="SSF52540">
    <property type="entry name" value="P-loop containing nucleoside triphosphate hydrolases"/>
    <property type="match status" value="1"/>
</dbReference>
<dbReference type="InterPro" id="IPR020472">
    <property type="entry name" value="WD40_PAC1"/>
</dbReference>
<feature type="repeat" description="WD" evidence="3">
    <location>
        <begin position="893"/>
        <end position="934"/>
    </location>
</feature>
<feature type="repeat" description="WD" evidence="3">
    <location>
        <begin position="936"/>
        <end position="972"/>
    </location>
</feature>
<organism evidence="5 6">
    <name type="scientific">Rhizoctonia solani</name>
    <dbReference type="NCBI Taxonomy" id="456999"/>
    <lineage>
        <taxon>Eukaryota</taxon>
        <taxon>Fungi</taxon>
        <taxon>Dikarya</taxon>
        <taxon>Basidiomycota</taxon>
        <taxon>Agaricomycotina</taxon>
        <taxon>Agaricomycetes</taxon>
        <taxon>Cantharellales</taxon>
        <taxon>Ceratobasidiaceae</taxon>
        <taxon>Rhizoctonia</taxon>
    </lineage>
</organism>
<dbReference type="InterPro" id="IPR056884">
    <property type="entry name" value="NPHP3-like_N"/>
</dbReference>
<accession>A0A8H3GZJ1</accession>
<dbReference type="InterPro" id="IPR027417">
    <property type="entry name" value="P-loop_NTPase"/>
</dbReference>
<reference evidence="5" key="1">
    <citation type="submission" date="2021-01" db="EMBL/GenBank/DDBJ databases">
        <authorList>
            <person name="Kaushik A."/>
        </authorList>
    </citation>
    <scope>NUCLEOTIDE SEQUENCE</scope>
    <source>
        <strain evidence="5">AG3-1AP</strain>
    </source>
</reference>
<dbReference type="PRINTS" id="PR00320">
    <property type="entry name" value="GPROTEINBRPT"/>
</dbReference>
<name>A0A8H3GZJ1_9AGAM</name>
<evidence type="ECO:0000313" key="5">
    <source>
        <dbReference type="EMBL" id="CAE6476144.1"/>
    </source>
</evidence>
<evidence type="ECO:0000259" key="4">
    <source>
        <dbReference type="Pfam" id="PF24883"/>
    </source>
</evidence>
<feature type="repeat" description="WD" evidence="3">
    <location>
        <begin position="1114"/>
        <end position="1149"/>
    </location>
</feature>
<feature type="repeat" description="WD" evidence="3">
    <location>
        <begin position="1200"/>
        <end position="1241"/>
    </location>
</feature>
<feature type="repeat" description="WD" evidence="3">
    <location>
        <begin position="1284"/>
        <end position="1325"/>
    </location>
</feature>
<feature type="repeat" description="WD" evidence="3">
    <location>
        <begin position="1455"/>
        <end position="1496"/>
    </location>
</feature>
<dbReference type="InterPro" id="IPR019775">
    <property type="entry name" value="WD40_repeat_CS"/>
</dbReference>
<feature type="repeat" description="WD" evidence="3">
    <location>
        <begin position="1069"/>
        <end position="1110"/>
    </location>
</feature>
<dbReference type="InterPro" id="IPR015943">
    <property type="entry name" value="WD40/YVTN_repeat-like_dom_sf"/>
</dbReference>
<dbReference type="InterPro" id="IPR036322">
    <property type="entry name" value="WD40_repeat_dom_sf"/>
</dbReference>
<evidence type="ECO:0000256" key="2">
    <source>
        <dbReference type="ARBA" id="ARBA00022737"/>
    </source>
</evidence>
<protein>
    <recommendedName>
        <fullName evidence="4">Nephrocystin 3-like N-terminal domain-containing protein</fullName>
    </recommendedName>
</protein>
<comment type="caution">
    <text evidence="5">The sequence shown here is derived from an EMBL/GenBank/DDBJ whole genome shotgun (WGS) entry which is preliminary data.</text>
</comment>
<proteinExistence type="predicted"/>
<feature type="repeat" description="WD" evidence="3">
    <location>
        <begin position="1243"/>
        <end position="1284"/>
    </location>
</feature>
<keyword evidence="2" id="KW-0677">Repeat</keyword>